<gene>
    <name evidence="2" type="ORF">KQX54_011347</name>
</gene>
<keyword evidence="3" id="KW-1185">Reference proteome</keyword>
<evidence type="ECO:0000313" key="2">
    <source>
        <dbReference type="EMBL" id="KAH0561022.1"/>
    </source>
</evidence>
<dbReference type="AlphaFoldDB" id="A0AAV7IV01"/>
<organism evidence="2 3">
    <name type="scientific">Cotesia glomerata</name>
    <name type="common">Lepidopteran parasitic wasp</name>
    <name type="synonym">Apanteles glomeratus</name>
    <dbReference type="NCBI Taxonomy" id="32391"/>
    <lineage>
        <taxon>Eukaryota</taxon>
        <taxon>Metazoa</taxon>
        <taxon>Ecdysozoa</taxon>
        <taxon>Arthropoda</taxon>
        <taxon>Hexapoda</taxon>
        <taxon>Insecta</taxon>
        <taxon>Pterygota</taxon>
        <taxon>Neoptera</taxon>
        <taxon>Endopterygota</taxon>
        <taxon>Hymenoptera</taxon>
        <taxon>Apocrita</taxon>
        <taxon>Ichneumonoidea</taxon>
        <taxon>Braconidae</taxon>
        <taxon>Microgastrinae</taxon>
        <taxon>Cotesia</taxon>
    </lineage>
</organism>
<evidence type="ECO:0000256" key="1">
    <source>
        <dbReference type="SAM" id="MobiDB-lite"/>
    </source>
</evidence>
<feature type="compositionally biased region" description="Polar residues" evidence="1">
    <location>
        <begin position="137"/>
        <end position="146"/>
    </location>
</feature>
<name>A0AAV7IV01_COTGL</name>
<accession>A0AAV7IV01</accession>
<dbReference type="EMBL" id="JAHXZJ010000374">
    <property type="protein sequence ID" value="KAH0561022.1"/>
    <property type="molecule type" value="Genomic_DNA"/>
</dbReference>
<protein>
    <submittedName>
        <fullName evidence="2">Uncharacterized protein</fullName>
    </submittedName>
</protein>
<proteinExistence type="predicted"/>
<feature type="region of interest" description="Disordered" evidence="1">
    <location>
        <begin position="128"/>
        <end position="152"/>
    </location>
</feature>
<comment type="caution">
    <text evidence="2">The sequence shown here is derived from an EMBL/GenBank/DDBJ whole genome shotgun (WGS) entry which is preliminary data.</text>
</comment>
<dbReference type="Proteomes" id="UP000826195">
    <property type="component" value="Unassembled WGS sequence"/>
</dbReference>
<reference evidence="2 3" key="1">
    <citation type="journal article" date="2021" name="J. Hered.">
        <title>A chromosome-level genome assembly of the parasitoid wasp, Cotesia glomerata (Hymenoptera: Braconidae).</title>
        <authorList>
            <person name="Pinto B.J."/>
            <person name="Weis J.J."/>
            <person name="Gamble T."/>
            <person name="Ode P.J."/>
            <person name="Paul R."/>
            <person name="Zaspel J.M."/>
        </authorList>
    </citation>
    <scope>NUCLEOTIDE SEQUENCE [LARGE SCALE GENOMIC DNA]</scope>
    <source>
        <strain evidence="2">CgM1</strain>
    </source>
</reference>
<sequence length="152" mass="17896">MQCRAHDQRKADMEARELLLKSRIGDLSRREQGITEIETELRNCENACSKSEILLGQRELAIKERKLAIENVELLQQARDTQAERLNKRERALDEREQVRRTGTRFSKDLRKTRAGKKKLKLRIMNFKPLRNRLENGPSSSKNQNQCHERSE</sequence>
<evidence type="ECO:0000313" key="3">
    <source>
        <dbReference type="Proteomes" id="UP000826195"/>
    </source>
</evidence>